<evidence type="ECO:0000313" key="2">
    <source>
        <dbReference type="Proteomes" id="UP001148662"/>
    </source>
</evidence>
<protein>
    <submittedName>
        <fullName evidence="1">Uncharacterized protein</fullName>
    </submittedName>
</protein>
<comment type="caution">
    <text evidence="1">The sequence shown here is derived from an EMBL/GenBank/DDBJ whole genome shotgun (WGS) entry which is preliminary data.</text>
</comment>
<dbReference type="Proteomes" id="UP001148662">
    <property type="component" value="Unassembled WGS sequence"/>
</dbReference>
<accession>A0ACC1SWF9</accession>
<name>A0ACC1SWF9_9APHY</name>
<reference evidence="1" key="1">
    <citation type="submission" date="2022-07" db="EMBL/GenBank/DDBJ databases">
        <title>Genome Sequence of Phlebia brevispora.</title>
        <authorList>
            <person name="Buettner E."/>
        </authorList>
    </citation>
    <scope>NUCLEOTIDE SEQUENCE</scope>
    <source>
        <strain evidence="1">MPL23</strain>
    </source>
</reference>
<sequence length="336" mass="37775">MNAEGQTSTVDLYIQAATAVWLLYEYLLMVPDEIRCVWRRRRSAATFIYLTLRYFTLLDQLHLLQYVVHWSNSPSSAQLTACTAIWRFVQSVDIIFYIAVAAFGTIRIYAITEKSMKRTALVWGLSLVFICCDLYVSFDGTIVSGSVGSSGCYRILSPNEEKEPIFGVPFSSRTDRLARVAGAACAFLAEMVIQICTWEKTWKIRCVLKRSGITEPFFYLCLRDGTVAYIAITGWFIITFALTDLTLQAMTIPFISILLCRVMLRLRQVHMTDGTKGSSPNDSIVSRVVGNLGAPLDFRSRSHEAADDDDNGDEIIFVTHDPLMAGLEQSEEMLDV</sequence>
<gene>
    <name evidence="1" type="ORF">NM688_g5382</name>
</gene>
<proteinExistence type="predicted"/>
<dbReference type="EMBL" id="JANHOG010000985">
    <property type="protein sequence ID" value="KAJ3547620.1"/>
    <property type="molecule type" value="Genomic_DNA"/>
</dbReference>
<organism evidence="1 2">
    <name type="scientific">Phlebia brevispora</name>
    <dbReference type="NCBI Taxonomy" id="194682"/>
    <lineage>
        <taxon>Eukaryota</taxon>
        <taxon>Fungi</taxon>
        <taxon>Dikarya</taxon>
        <taxon>Basidiomycota</taxon>
        <taxon>Agaricomycotina</taxon>
        <taxon>Agaricomycetes</taxon>
        <taxon>Polyporales</taxon>
        <taxon>Meruliaceae</taxon>
        <taxon>Phlebia</taxon>
    </lineage>
</organism>
<evidence type="ECO:0000313" key="1">
    <source>
        <dbReference type="EMBL" id="KAJ3547620.1"/>
    </source>
</evidence>
<keyword evidence="2" id="KW-1185">Reference proteome</keyword>